<dbReference type="EMBL" id="JACPNR010000004">
    <property type="protein sequence ID" value="MBI2677818.1"/>
    <property type="molecule type" value="Genomic_DNA"/>
</dbReference>
<protein>
    <submittedName>
        <fullName evidence="1">Glutaredoxin family protein</fullName>
    </submittedName>
</protein>
<dbReference type="InterPro" id="IPR052565">
    <property type="entry name" value="Glutaredoxin-like_YDR286C"/>
</dbReference>
<dbReference type="AlphaFoldDB" id="A0A932EPL5"/>
<dbReference type="PANTHER" id="PTHR33558">
    <property type="entry name" value="GLUTAREDOXIN-LIKE PROTEIN C5ORF63 HOMOLOG"/>
    <property type="match status" value="1"/>
</dbReference>
<dbReference type="CDD" id="cd02976">
    <property type="entry name" value="NrdH"/>
    <property type="match status" value="1"/>
</dbReference>
<sequence length="78" mass="8889">MDVTLYTRAGCHLCDEVKQTLLHARAKAAFTLHEIDIDTDPALIARYNHEVPVVLINGKKAFKYHLNEADFLRVLNAR</sequence>
<dbReference type="Gene3D" id="3.40.30.10">
    <property type="entry name" value="Glutaredoxin"/>
    <property type="match status" value="1"/>
</dbReference>
<evidence type="ECO:0000313" key="2">
    <source>
        <dbReference type="Proteomes" id="UP000779809"/>
    </source>
</evidence>
<dbReference type="PROSITE" id="PS51354">
    <property type="entry name" value="GLUTAREDOXIN_2"/>
    <property type="match status" value="1"/>
</dbReference>
<name>A0A932EPL5_9BACT</name>
<proteinExistence type="predicted"/>
<evidence type="ECO:0000313" key="1">
    <source>
        <dbReference type="EMBL" id="MBI2677818.1"/>
    </source>
</evidence>
<comment type="caution">
    <text evidence="1">The sequence shown here is derived from an EMBL/GenBank/DDBJ whole genome shotgun (WGS) entry which is preliminary data.</text>
</comment>
<organism evidence="1 2">
    <name type="scientific">Candidatus Korobacter versatilis</name>
    <dbReference type="NCBI Taxonomy" id="658062"/>
    <lineage>
        <taxon>Bacteria</taxon>
        <taxon>Pseudomonadati</taxon>
        <taxon>Acidobacteriota</taxon>
        <taxon>Terriglobia</taxon>
        <taxon>Terriglobales</taxon>
        <taxon>Candidatus Korobacteraceae</taxon>
        <taxon>Candidatus Korobacter</taxon>
    </lineage>
</organism>
<dbReference type="PANTHER" id="PTHR33558:SF1">
    <property type="entry name" value="GLUTAREDOXIN-LIKE PROTEIN C5ORF63 HOMOLOG"/>
    <property type="match status" value="1"/>
</dbReference>
<dbReference type="Pfam" id="PF05768">
    <property type="entry name" value="Glrx-like"/>
    <property type="match status" value="1"/>
</dbReference>
<accession>A0A932EPL5</accession>
<gene>
    <name evidence="1" type="ORF">HYX28_03460</name>
</gene>
<dbReference type="InterPro" id="IPR008554">
    <property type="entry name" value="Glutaredoxin-like"/>
</dbReference>
<dbReference type="InterPro" id="IPR036249">
    <property type="entry name" value="Thioredoxin-like_sf"/>
</dbReference>
<dbReference type="Proteomes" id="UP000779809">
    <property type="component" value="Unassembled WGS sequence"/>
</dbReference>
<reference evidence="1" key="1">
    <citation type="submission" date="2020-07" db="EMBL/GenBank/DDBJ databases">
        <title>Huge and variable diversity of episymbiotic CPR bacteria and DPANN archaea in groundwater ecosystems.</title>
        <authorList>
            <person name="He C.Y."/>
            <person name="Keren R."/>
            <person name="Whittaker M."/>
            <person name="Farag I.F."/>
            <person name="Doudna J."/>
            <person name="Cate J.H.D."/>
            <person name="Banfield J.F."/>
        </authorList>
    </citation>
    <scope>NUCLEOTIDE SEQUENCE</scope>
    <source>
        <strain evidence="1">NC_groundwater_580_Pr5_B-0.1um_64_19</strain>
    </source>
</reference>
<dbReference type="SUPFAM" id="SSF52833">
    <property type="entry name" value="Thioredoxin-like"/>
    <property type="match status" value="1"/>
</dbReference>